<reference evidence="1 2" key="1">
    <citation type="submission" date="2018-06" db="EMBL/GenBank/DDBJ databases">
        <authorList>
            <consortium name="Pathogen Informatics"/>
            <person name="Doyle S."/>
        </authorList>
    </citation>
    <scope>NUCLEOTIDE SEQUENCE [LARGE SCALE GENOMIC DNA]</scope>
    <source>
        <strain evidence="1 2">NCTC10343</strain>
    </source>
</reference>
<evidence type="ECO:0000313" key="2">
    <source>
        <dbReference type="Proteomes" id="UP000254400"/>
    </source>
</evidence>
<dbReference type="RefSeq" id="WP_019688171.1">
    <property type="nucleotide sequence ID" value="NZ_CP009909.1"/>
</dbReference>
<proteinExistence type="predicted"/>
<dbReference type="Pfam" id="PF15428">
    <property type="entry name" value="Imm26"/>
    <property type="match status" value="1"/>
</dbReference>
<gene>
    <name evidence="1" type="ORF">NCTC10343_04017</name>
</gene>
<accession>A0A0F0G9U8</accession>
<sequence length="386" mass="44616">MNSWLTNALRPYFGLETLEEHWDVVEIKEGYFICMDGDVIRKRISSKEDAYGEADVEIFTRDRAVVLPKTARGKEKKLNYTSVSSISAEGVTFSAGIRRDRPISYVTAVNSKTGVRLPITGCEHLHSKEEIMDWLQRYPSLVPNDYDRKLDRLKHMKNQRYKTIPGDIFRVEIDLFTDGYVLVVGDLRQMQKDQLFAKESIWNSVMTMPLFVRPYLCTSRDRSITLESITAAPLSDTTWIVMDDSFMRGSYEWVGHKALVEEDIVFPMGYGISTDSSKERIYRLSWGTGTISKPEGETVFKSSREFLNNGVYSGIITDCFGPWEEGEWHKTLDNPLYREERRKALAEFGFPEDISYDEFNRQTGGLTRSEYLAYLTRIYSGKRKKK</sequence>
<dbReference type="InterPro" id="IPR029278">
    <property type="entry name" value="Imm26"/>
</dbReference>
<name>A0A0F0G9U8_PAEPO</name>
<dbReference type="GeneID" id="93347342"/>
<evidence type="ECO:0000313" key="1">
    <source>
        <dbReference type="EMBL" id="SUA71130.1"/>
    </source>
</evidence>
<dbReference type="EMBL" id="UGSC01000001">
    <property type="protein sequence ID" value="SUA71130.1"/>
    <property type="molecule type" value="Genomic_DNA"/>
</dbReference>
<protein>
    <submittedName>
        <fullName evidence="1">Uncharacterized protein</fullName>
    </submittedName>
</protein>
<organism evidence="1 2">
    <name type="scientific">Paenibacillus polymyxa</name>
    <name type="common">Bacillus polymyxa</name>
    <dbReference type="NCBI Taxonomy" id="1406"/>
    <lineage>
        <taxon>Bacteria</taxon>
        <taxon>Bacillati</taxon>
        <taxon>Bacillota</taxon>
        <taxon>Bacilli</taxon>
        <taxon>Bacillales</taxon>
        <taxon>Paenibacillaceae</taxon>
        <taxon>Paenibacillus</taxon>
    </lineage>
</organism>
<dbReference type="AlphaFoldDB" id="A0A0F0G9U8"/>
<dbReference type="Proteomes" id="UP000254400">
    <property type="component" value="Unassembled WGS sequence"/>
</dbReference>